<keyword evidence="5 7" id="KW-0057">Aromatic amino acid biosynthesis</keyword>
<dbReference type="InterPro" id="IPR023193">
    <property type="entry name" value="EPSP_synthase_CS"/>
</dbReference>
<feature type="binding site" evidence="7">
    <location>
        <position position="98"/>
    </location>
    <ligand>
        <name>phosphoenolpyruvate</name>
        <dbReference type="ChEBI" id="CHEBI:58702"/>
    </ligand>
</feature>
<evidence type="ECO:0000256" key="2">
    <source>
        <dbReference type="ARBA" id="ARBA00009948"/>
    </source>
</evidence>
<evidence type="ECO:0000256" key="1">
    <source>
        <dbReference type="ARBA" id="ARBA00004811"/>
    </source>
</evidence>
<evidence type="ECO:0000259" key="8">
    <source>
        <dbReference type="Pfam" id="PF00275"/>
    </source>
</evidence>
<dbReference type="CDD" id="cd01556">
    <property type="entry name" value="EPSP_synthase"/>
    <property type="match status" value="1"/>
</dbReference>
<feature type="binding site" evidence="7">
    <location>
        <position position="350"/>
    </location>
    <ligand>
        <name>phosphoenolpyruvate</name>
        <dbReference type="ChEBI" id="CHEBI:58702"/>
    </ligand>
</feature>
<evidence type="ECO:0000256" key="3">
    <source>
        <dbReference type="ARBA" id="ARBA00022605"/>
    </source>
</evidence>
<keyword evidence="3 7" id="KW-0028">Amino-acid biosynthesis</keyword>
<comment type="subcellular location">
    <subcellularLocation>
        <location evidence="7">Cytoplasm</location>
    </subcellularLocation>
</comment>
<feature type="binding site" evidence="7">
    <location>
        <position position="173"/>
    </location>
    <ligand>
        <name>3-phosphoshikimate</name>
        <dbReference type="ChEBI" id="CHEBI:145989"/>
    </ligand>
</feature>
<feature type="binding site" evidence="7">
    <location>
        <position position="171"/>
    </location>
    <ligand>
        <name>3-phosphoshikimate</name>
        <dbReference type="ChEBI" id="CHEBI:145989"/>
    </ligand>
</feature>
<evidence type="ECO:0000256" key="5">
    <source>
        <dbReference type="ARBA" id="ARBA00023141"/>
    </source>
</evidence>
<feature type="binding site" evidence="7">
    <location>
        <position position="319"/>
    </location>
    <ligand>
        <name>3-phosphoshikimate</name>
        <dbReference type="ChEBI" id="CHEBI:145989"/>
    </ligand>
</feature>
<evidence type="ECO:0000256" key="7">
    <source>
        <dbReference type="HAMAP-Rule" id="MF_00210"/>
    </source>
</evidence>
<evidence type="ECO:0000313" key="9">
    <source>
        <dbReference type="EMBL" id="MFC4727960.1"/>
    </source>
</evidence>
<dbReference type="Gene3D" id="3.65.10.10">
    <property type="entry name" value="Enolpyruvate transferase domain"/>
    <property type="match status" value="2"/>
</dbReference>
<dbReference type="NCBIfam" id="TIGR01356">
    <property type="entry name" value="aroA"/>
    <property type="match status" value="1"/>
</dbReference>
<dbReference type="EMBL" id="JBHSGG010000019">
    <property type="protein sequence ID" value="MFC4727960.1"/>
    <property type="molecule type" value="Genomic_DNA"/>
</dbReference>
<dbReference type="SUPFAM" id="SSF55205">
    <property type="entry name" value="EPT/RTPC-like"/>
    <property type="match status" value="1"/>
</dbReference>
<feature type="binding site" evidence="7">
    <location>
        <position position="25"/>
    </location>
    <ligand>
        <name>3-phosphoshikimate</name>
        <dbReference type="ChEBI" id="CHEBI:145989"/>
    </ligand>
</feature>
<dbReference type="GO" id="GO:0003866">
    <property type="term" value="F:3-phosphoshikimate 1-carboxyvinyltransferase activity"/>
    <property type="evidence" value="ECO:0007669"/>
    <property type="project" value="UniProtKB-EC"/>
</dbReference>
<proteinExistence type="inferred from homology"/>
<dbReference type="HAMAP" id="MF_00210">
    <property type="entry name" value="EPSP_synth"/>
    <property type="match status" value="1"/>
</dbReference>
<dbReference type="RefSeq" id="WP_377003980.1">
    <property type="nucleotide sequence ID" value="NZ_JBHSGG010000019.1"/>
</dbReference>
<keyword evidence="10" id="KW-1185">Reference proteome</keyword>
<feature type="binding site" evidence="7">
    <location>
        <position position="173"/>
    </location>
    <ligand>
        <name>phosphoenolpyruvate</name>
        <dbReference type="ChEBI" id="CHEBI:58702"/>
    </ligand>
</feature>
<comment type="pathway">
    <text evidence="1 7">Metabolic intermediate biosynthesis; chorismate biosynthesis; chorismate from D-erythrose 4-phosphate and phosphoenolpyruvate: step 6/7.</text>
</comment>
<comment type="similarity">
    <text evidence="2 7">Belongs to the EPSP synthase family.</text>
</comment>
<accession>A0ABV9NJF1</accession>
<organism evidence="9 10">
    <name type="scientific">Coralloluteibacterium thermophilum</name>
    <dbReference type="NCBI Taxonomy" id="2707049"/>
    <lineage>
        <taxon>Bacteria</taxon>
        <taxon>Pseudomonadati</taxon>
        <taxon>Pseudomonadota</taxon>
        <taxon>Gammaproteobacteria</taxon>
        <taxon>Lysobacterales</taxon>
        <taxon>Lysobacteraceae</taxon>
        <taxon>Coralloluteibacterium</taxon>
    </lineage>
</organism>
<dbReference type="PANTHER" id="PTHR21090:SF5">
    <property type="entry name" value="PENTAFUNCTIONAL AROM POLYPEPTIDE"/>
    <property type="match status" value="1"/>
</dbReference>
<evidence type="ECO:0000313" key="10">
    <source>
        <dbReference type="Proteomes" id="UP001595892"/>
    </source>
</evidence>
<protein>
    <recommendedName>
        <fullName evidence="7">3-phosphoshikimate 1-carboxyvinyltransferase</fullName>
        <ecNumber evidence="7">2.5.1.19</ecNumber>
    </recommendedName>
    <alternativeName>
        <fullName evidence="7">5-enolpyruvylshikimate-3-phosphate synthase</fullName>
        <shortName evidence="7">EPSP synthase</shortName>
        <shortName evidence="7">EPSPS</shortName>
    </alternativeName>
</protein>
<feature type="active site" description="Proton acceptor" evidence="7">
    <location>
        <position position="319"/>
    </location>
</feature>
<dbReference type="Proteomes" id="UP001595892">
    <property type="component" value="Unassembled WGS sequence"/>
</dbReference>
<dbReference type="PANTHER" id="PTHR21090">
    <property type="entry name" value="AROM/DEHYDROQUINATE SYNTHASE"/>
    <property type="match status" value="1"/>
</dbReference>
<dbReference type="Pfam" id="PF00275">
    <property type="entry name" value="EPSP_synthase"/>
    <property type="match status" value="1"/>
</dbReference>
<dbReference type="InterPro" id="IPR001986">
    <property type="entry name" value="Enolpyruvate_Tfrase_dom"/>
</dbReference>
<dbReference type="EC" id="2.5.1.19" evidence="7"/>
<comment type="subunit">
    <text evidence="7">Monomer.</text>
</comment>
<sequence length="448" mass="46936">MSARLDWIARRGTPLRGRIAVPGDKSVSHRAVMLGAVAEGITTVRGFLEGEDTRATAAVMRQLGVHIETPREGERLIYGVGLRGLRPASAPLDCGNAGTGMRLLAGLFAGHGLDCTLVGDASLSQRPMRRVVDPLRAMGARIDTRPDGTPPLRIHGGHPLRAIAYETPVASAQVKSALLLAGLYAEGTTEVREPHPTRDYTERMLAAFGWPVEFAPGIARVLGGHRLRGTEIRVPGDFSSAAFFMVAASVVPGSELVLTGVGVNPRRTGLLAALRAMGADIRESNPRESGGEPVADLTIRHAPLRGIEVPEDLVPDMIDEFPALFVAAALAEGTTVVRGAAELRVKESDRLAGMSAALRALGAEIEETPDGARIVGGRLHGGEVDSHGDHRLAMSLAIAAQCSEGEVLIRDCANVATSFPGFDALARGVGVAVGESGIGNRESGPEGM</sequence>
<gene>
    <name evidence="7 9" type="primary">aroA</name>
    <name evidence="9" type="ORF">ACFO3Q_07240</name>
</gene>
<comment type="caution">
    <text evidence="7">Lacks conserved residue(s) required for the propagation of feature annotation.</text>
</comment>
<keyword evidence="4 7" id="KW-0808">Transferase</keyword>
<dbReference type="PROSITE" id="PS00104">
    <property type="entry name" value="EPSP_SYNTHASE_1"/>
    <property type="match status" value="1"/>
</dbReference>
<feature type="domain" description="Enolpyruvate transferase" evidence="8">
    <location>
        <begin position="11"/>
        <end position="422"/>
    </location>
</feature>
<evidence type="ECO:0000256" key="4">
    <source>
        <dbReference type="ARBA" id="ARBA00022679"/>
    </source>
</evidence>
<keyword evidence="7" id="KW-0963">Cytoplasm</keyword>
<comment type="catalytic activity">
    <reaction evidence="6">
        <text>3-phosphoshikimate + phosphoenolpyruvate = 5-O-(1-carboxyvinyl)-3-phosphoshikimate + phosphate</text>
        <dbReference type="Rhea" id="RHEA:21256"/>
        <dbReference type="ChEBI" id="CHEBI:43474"/>
        <dbReference type="ChEBI" id="CHEBI:57701"/>
        <dbReference type="ChEBI" id="CHEBI:58702"/>
        <dbReference type="ChEBI" id="CHEBI:145989"/>
        <dbReference type="EC" id="2.5.1.19"/>
    </reaction>
    <physiologicalReaction direction="left-to-right" evidence="6">
        <dbReference type="Rhea" id="RHEA:21257"/>
    </physiologicalReaction>
</comment>
<feature type="binding site" evidence="7">
    <location>
        <position position="30"/>
    </location>
    <ligand>
        <name>3-phosphoshikimate</name>
        <dbReference type="ChEBI" id="CHEBI:145989"/>
    </ligand>
</feature>
<evidence type="ECO:0000256" key="6">
    <source>
        <dbReference type="ARBA" id="ARBA00044633"/>
    </source>
</evidence>
<feature type="binding site" evidence="7">
    <location>
        <position position="126"/>
    </location>
    <ligand>
        <name>phosphoenolpyruvate</name>
        <dbReference type="ChEBI" id="CHEBI:58702"/>
    </ligand>
</feature>
<name>A0ABV9NJF1_9GAMM</name>
<dbReference type="InterPro" id="IPR006264">
    <property type="entry name" value="EPSP_synthase"/>
</dbReference>
<feature type="binding site" evidence="7">
    <location>
        <position position="26"/>
    </location>
    <ligand>
        <name>3-phosphoshikimate</name>
        <dbReference type="ChEBI" id="CHEBI:145989"/>
    </ligand>
</feature>
<feature type="binding site" evidence="7">
    <location>
        <position position="346"/>
    </location>
    <ligand>
        <name>3-phosphoshikimate</name>
        <dbReference type="ChEBI" id="CHEBI:145989"/>
    </ligand>
</feature>
<reference evidence="10" key="1">
    <citation type="journal article" date="2019" name="Int. J. Syst. Evol. Microbiol.">
        <title>The Global Catalogue of Microorganisms (GCM) 10K type strain sequencing project: providing services to taxonomists for standard genome sequencing and annotation.</title>
        <authorList>
            <consortium name="The Broad Institute Genomics Platform"/>
            <consortium name="The Broad Institute Genome Sequencing Center for Infectious Disease"/>
            <person name="Wu L."/>
            <person name="Ma J."/>
        </authorList>
    </citation>
    <scope>NUCLEOTIDE SEQUENCE [LARGE SCALE GENOMIC DNA]</scope>
    <source>
        <strain evidence="10">CGMCC 1.13574</strain>
    </source>
</reference>
<dbReference type="PIRSF" id="PIRSF000505">
    <property type="entry name" value="EPSPS"/>
    <property type="match status" value="1"/>
</dbReference>
<feature type="binding site" evidence="7">
    <location>
        <position position="25"/>
    </location>
    <ligand>
        <name>phosphoenolpyruvate</name>
        <dbReference type="ChEBI" id="CHEBI:58702"/>
    </ligand>
</feature>
<dbReference type="InterPro" id="IPR036968">
    <property type="entry name" value="Enolpyruvate_Tfrase_sf"/>
</dbReference>
<comment type="caution">
    <text evidence="9">The sequence shown here is derived from an EMBL/GenBank/DDBJ whole genome shotgun (WGS) entry which is preliminary data.</text>
</comment>
<comment type="function">
    <text evidence="7">Catalyzes the transfer of the enolpyruvyl moiety of phosphoenolpyruvate (PEP) to the 5-hydroxyl of shikimate-3-phosphate (S3P) to produce enolpyruvyl shikimate-3-phosphate and inorganic phosphate.</text>
</comment>
<dbReference type="PROSITE" id="PS00885">
    <property type="entry name" value="EPSP_SYNTHASE_2"/>
    <property type="match status" value="1"/>
</dbReference>
<dbReference type="InterPro" id="IPR013792">
    <property type="entry name" value="RNA3'P_cycl/enolpyr_Trfase_a/b"/>
</dbReference>
<feature type="binding site" evidence="7">
    <location>
        <position position="391"/>
    </location>
    <ligand>
        <name>phosphoenolpyruvate</name>
        <dbReference type="ChEBI" id="CHEBI:58702"/>
    </ligand>
</feature>